<feature type="transmembrane region" description="Helical" evidence="2">
    <location>
        <begin position="80"/>
        <end position="102"/>
    </location>
</feature>
<dbReference type="EMBL" id="LLZU01000037">
    <property type="protein sequence ID" value="KRV47429.1"/>
    <property type="molecule type" value="Genomic_DNA"/>
</dbReference>
<evidence type="ECO:0000256" key="1">
    <source>
        <dbReference type="SAM" id="MobiDB-lite"/>
    </source>
</evidence>
<feature type="compositionally biased region" description="Low complexity" evidence="1">
    <location>
        <begin position="242"/>
        <end position="257"/>
    </location>
</feature>
<evidence type="ECO:0000313" key="3">
    <source>
        <dbReference type="EMBL" id="KRV47429.1"/>
    </source>
</evidence>
<accession>A0A0T6LN44</accession>
<gene>
    <name evidence="3" type="ORF">AQ490_08240</name>
</gene>
<dbReference type="RefSeq" id="WP_026220181.1">
    <property type="nucleotide sequence ID" value="NZ_LLZU01000037.1"/>
</dbReference>
<comment type="caution">
    <text evidence="3">The sequence shown here is derived from an EMBL/GenBank/DDBJ whole genome shotgun (WGS) entry which is preliminary data.</text>
</comment>
<keyword evidence="2" id="KW-0812">Transmembrane</keyword>
<protein>
    <submittedName>
        <fullName evidence="3">Uncharacterized protein</fullName>
    </submittedName>
</protein>
<sequence length="270" mass="26710">MSAHRHRRTEHDAAARELLHEAGLDDQAGTDALTALLAAATAPGREGELAGEDAAVAAFREAGTGLSPVRRHLVTRSRGAAVIGSAAALLTALALVTGGGSLPGPHTTGHAETSRRSQAAPWSPAPAPERPAGSPRPPAAAPSGLPGTLAAPPDRSTTPSSAPPSGPSAAPGTVLPPATLSSPSNPSNPGSPGSPGSPSQGTSSPPVVSDPPTTTAEPLIALCHRHLSSPGSLTPEQTGRLAAAARAPSGPPAAQRARITRYCRHLTGEG</sequence>
<reference evidence="3 4" key="1">
    <citation type="submission" date="2015-10" db="EMBL/GenBank/DDBJ databases">
        <title>Draft genome sequence of pyrrolomycin-producing Streptomyces vitaminophilus.</title>
        <authorList>
            <person name="Graham D.E."/>
            <person name="Mahan K.M."/>
            <person name="Klingeman D.M."/>
            <person name="Hettich R.L."/>
            <person name="Parry R.J."/>
        </authorList>
    </citation>
    <scope>NUCLEOTIDE SEQUENCE [LARGE SCALE GENOMIC DNA]</scope>
    <source>
        <strain evidence="3 4">ATCC 31673</strain>
    </source>
</reference>
<feature type="region of interest" description="Disordered" evidence="1">
    <location>
        <begin position="101"/>
        <end position="257"/>
    </location>
</feature>
<proteinExistence type="predicted"/>
<evidence type="ECO:0000256" key="2">
    <source>
        <dbReference type="SAM" id="Phobius"/>
    </source>
</evidence>
<evidence type="ECO:0000313" key="4">
    <source>
        <dbReference type="Proteomes" id="UP000050867"/>
    </source>
</evidence>
<organism evidence="3 4">
    <name type="scientific">Wenjunlia vitaminophila</name>
    <name type="common">Streptomyces vitaminophilus</name>
    <dbReference type="NCBI Taxonomy" id="76728"/>
    <lineage>
        <taxon>Bacteria</taxon>
        <taxon>Bacillati</taxon>
        <taxon>Actinomycetota</taxon>
        <taxon>Actinomycetes</taxon>
        <taxon>Kitasatosporales</taxon>
        <taxon>Streptomycetaceae</taxon>
        <taxon>Wenjunlia</taxon>
    </lineage>
</organism>
<keyword evidence="2" id="KW-0472">Membrane</keyword>
<keyword evidence="4" id="KW-1185">Reference proteome</keyword>
<dbReference type="Proteomes" id="UP000050867">
    <property type="component" value="Unassembled WGS sequence"/>
</dbReference>
<feature type="compositionally biased region" description="Low complexity" evidence="1">
    <location>
        <begin position="141"/>
        <end position="160"/>
    </location>
</feature>
<feature type="compositionally biased region" description="Pro residues" evidence="1">
    <location>
        <begin position="123"/>
        <end position="140"/>
    </location>
</feature>
<dbReference type="AlphaFoldDB" id="A0A0T6LN44"/>
<keyword evidence="2" id="KW-1133">Transmembrane helix</keyword>
<feature type="compositionally biased region" description="Low complexity" evidence="1">
    <location>
        <begin position="167"/>
        <end position="215"/>
    </location>
</feature>
<name>A0A0T6LN44_WENVI</name>